<comment type="caution">
    <text evidence="2">The sequence shown here is derived from an EMBL/GenBank/DDBJ whole genome shotgun (WGS) entry which is preliminary data.</text>
</comment>
<name>A0ABV8V4T8_9GAMM</name>
<gene>
    <name evidence="2" type="ORF">ACFOX3_07690</name>
</gene>
<evidence type="ECO:0000313" key="3">
    <source>
        <dbReference type="Proteomes" id="UP001595840"/>
    </source>
</evidence>
<reference evidence="3" key="1">
    <citation type="journal article" date="2019" name="Int. J. Syst. Evol. Microbiol.">
        <title>The Global Catalogue of Microorganisms (GCM) 10K type strain sequencing project: providing services to taxonomists for standard genome sequencing and annotation.</title>
        <authorList>
            <consortium name="The Broad Institute Genomics Platform"/>
            <consortium name="The Broad Institute Genome Sequencing Center for Infectious Disease"/>
            <person name="Wu L."/>
            <person name="Ma J."/>
        </authorList>
    </citation>
    <scope>NUCLEOTIDE SEQUENCE [LARGE SCALE GENOMIC DNA]</scope>
    <source>
        <strain evidence="3">CECT 8570</strain>
    </source>
</reference>
<dbReference type="EMBL" id="JBHSCX010000005">
    <property type="protein sequence ID" value="MFC4362178.1"/>
    <property type="molecule type" value="Genomic_DNA"/>
</dbReference>
<dbReference type="Pfam" id="PF12514">
    <property type="entry name" value="DUF3718"/>
    <property type="match status" value="1"/>
</dbReference>
<dbReference type="InterPro" id="IPR022193">
    <property type="entry name" value="DUF3718"/>
</dbReference>
<dbReference type="PROSITE" id="PS51257">
    <property type="entry name" value="PROKAR_LIPOPROTEIN"/>
    <property type="match status" value="1"/>
</dbReference>
<proteinExistence type="predicted"/>
<keyword evidence="1" id="KW-0732">Signal</keyword>
<keyword evidence="3" id="KW-1185">Reference proteome</keyword>
<feature type="signal peptide" evidence="1">
    <location>
        <begin position="1"/>
        <end position="29"/>
    </location>
</feature>
<evidence type="ECO:0000256" key="1">
    <source>
        <dbReference type="SAM" id="SignalP"/>
    </source>
</evidence>
<accession>A0ABV8V4T8</accession>
<evidence type="ECO:0000313" key="2">
    <source>
        <dbReference type="EMBL" id="MFC4362178.1"/>
    </source>
</evidence>
<dbReference type="Proteomes" id="UP001595840">
    <property type="component" value="Unassembled WGS sequence"/>
</dbReference>
<feature type="chain" id="PRO_5046320559" evidence="1">
    <location>
        <begin position="30"/>
        <end position="123"/>
    </location>
</feature>
<protein>
    <submittedName>
        <fullName evidence="2">DUF3718 domain-containing protein</fullName>
    </submittedName>
</protein>
<sequence>MKNSKKIQGVAFGIFIGACSLALSGLVSADTHIERNGVKYTVVDNDAASVCKAIVRDQPGQLRSALYHGIRGVERQRAHTYYQCNEKNLLSFAHEVKAEKVTSYLAPKFNRGEVVTTEEVASR</sequence>
<dbReference type="RefSeq" id="WP_290265609.1">
    <property type="nucleotide sequence ID" value="NZ_JAUFQG010000006.1"/>
</dbReference>
<organism evidence="2 3">
    <name type="scientific">Simiduia curdlanivorans</name>
    <dbReference type="NCBI Taxonomy" id="1492769"/>
    <lineage>
        <taxon>Bacteria</taxon>
        <taxon>Pseudomonadati</taxon>
        <taxon>Pseudomonadota</taxon>
        <taxon>Gammaproteobacteria</taxon>
        <taxon>Cellvibrionales</taxon>
        <taxon>Cellvibrionaceae</taxon>
        <taxon>Simiduia</taxon>
    </lineage>
</organism>